<keyword evidence="10" id="KW-1185">Reference proteome</keyword>
<evidence type="ECO:0000256" key="7">
    <source>
        <dbReference type="PROSITE-ProRule" id="PRU00043"/>
    </source>
</evidence>
<reference evidence="9 10" key="1">
    <citation type="submission" date="2021-06" db="EMBL/GenBank/DDBJ databases">
        <authorList>
            <person name="Palmer J.M."/>
        </authorList>
    </citation>
    <scope>NUCLEOTIDE SEQUENCE [LARGE SCALE GENOMIC DNA]</scope>
    <source>
        <strain evidence="10">if_2019</strain>
        <tissue evidence="9">Muscle</tissue>
    </source>
</reference>
<keyword evidence="2" id="KW-0812">Transmembrane</keyword>
<dbReference type="InterPro" id="IPR015919">
    <property type="entry name" value="Cadherin-like_sf"/>
</dbReference>
<feature type="domain" description="Cadherin" evidence="8">
    <location>
        <begin position="1"/>
        <end position="29"/>
    </location>
</feature>
<dbReference type="PROSITE" id="PS50268">
    <property type="entry name" value="CADHERIN_2"/>
    <property type="match status" value="2"/>
</dbReference>
<dbReference type="InterPro" id="IPR002126">
    <property type="entry name" value="Cadherin-like_dom"/>
</dbReference>
<dbReference type="Gene3D" id="2.60.40.60">
    <property type="entry name" value="Cadherins"/>
    <property type="match status" value="2"/>
</dbReference>
<dbReference type="EMBL" id="JAHRIQ010082781">
    <property type="protein sequence ID" value="MEQ2248291.1"/>
    <property type="molecule type" value="Genomic_DNA"/>
</dbReference>
<evidence type="ECO:0000313" key="9">
    <source>
        <dbReference type="EMBL" id="MEQ2248291.1"/>
    </source>
</evidence>
<name>A0ABV0UU66_9TELE</name>
<dbReference type="PANTHER" id="PTHR24026:SF49">
    <property type="entry name" value="PROTOCADHERIN FAT 3"/>
    <property type="match status" value="1"/>
</dbReference>
<keyword evidence="6" id="KW-0472">Membrane</keyword>
<dbReference type="SMART" id="SM00112">
    <property type="entry name" value="CA"/>
    <property type="match status" value="1"/>
</dbReference>
<evidence type="ECO:0000256" key="6">
    <source>
        <dbReference type="ARBA" id="ARBA00023136"/>
    </source>
</evidence>
<evidence type="ECO:0000256" key="4">
    <source>
        <dbReference type="ARBA" id="ARBA00022837"/>
    </source>
</evidence>
<keyword evidence="3" id="KW-0677">Repeat</keyword>
<dbReference type="Pfam" id="PF00028">
    <property type="entry name" value="Cadherin"/>
    <property type="match status" value="1"/>
</dbReference>
<evidence type="ECO:0000256" key="1">
    <source>
        <dbReference type="ARBA" id="ARBA00004370"/>
    </source>
</evidence>
<dbReference type="SUPFAM" id="SSF49313">
    <property type="entry name" value="Cadherin-like"/>
    <property type="match status" value="2"/>
</dbReference>
<sequence length="243" mass="26379">MVASDGVQQSSPVTVNILVIDANDNTPTFAQFSYSIQVFTDRQPGETVLQLSATDADEGLNGLVTYEILAGAQGDFVINNHSGRITVAPGVTLTVGQSYALTVKASDNAPGNQRRSSTTTVYIEVLPPNNQSPPRFPILTYNLEISEAMRIGAILLNLQATDRENDPITYRIVSGDSQKVFNLSETYSCFVPQSKIMTVRLIGLSKLPLGVCAVVCPMSLCCPAMDWRPFQGGPRLSPIDHWR</sequence>
<evidence type="ECO:0000256" key="5">
    <source>
        <dbReference type="ARBA" id="ARBA00022989"/>
    </source>
</evidence>
<keyword evidence="5" id="KW-1133">Transmembrane helix</keyword>
<comment type="subcellular location">
    <subcellularLocation>
        <location evidence="1">Membrane</location>
    </subcellularLocation>
</comment>
<proteinExistence type="predicted"/>
<gene>
    <name evidence="9" type="primary">PCDH15_3</name>
    <name evidence="9" type="ORF">ILYODFUR_017710</name>
</gene>
<dbReference type="InterPro" id="IPR020894">
    <property type="entry name" value="Cadherin_CS"/>
</dbReference>
<dbReference type="PRINTS" id="PR00205">
    <property type="entry name" value="CADHERIN"/>
</dbReference>
<protein>
    <submittedName>
        <fullName evidence="9">Protocadherin-15</fullName>
    </submittedName>
</protein>
<accession>A0ABV0UU66</accession>
<organism evidence="9 10">
    <name type="scientific">Ilyodon furcidens</name>
    <name type="common">goldbreast splitfin</name>
    <dbReference type="NCBI Taxonomy" id="33524"/>
    <lineage>
        <taxon>Eukaryota</taxon>
        <taxon>Metazoa</taxon>
        <taxon>Chordata</taxon>
        <taxon>Craniata</taxon>
        <taxon>Vertebrata</taxon>
        <taxon>Euteleostomi</taxon>
        <taxon>Actinopterygii</taxon>
        <taxon>Neopterygii</taxon>
        <taxon>Teleostei</taxon>
        <taxon>Neoteleostei</taxon>
        <taxon>Acanthomorphata</taxon>
        <taxon>Ovalentaria</taxon>
        <taxon>Atherinomorphae</taxon>
        <taxon>Cyprinodontiformes</taxon>
        <taxon>Goodeidae</taxon>
        <taxon>Ilyodon</taxon>
    </lineage>
</organism>
<evidence type="ECO:0000256" key="2">
    <source>
        <dbReference type="ARBA" id="ARBA00022692"/>
    </source>
</evidence>
<feature type="domain" description="Cadherin" evidence="8">
    <location>
        <begin position="30"/>
        <end position="136"/>
    </location>
</feature>
<evidence type="ECO:0000256" key="3">
    <source>
        <dbReference type="ARBA" id="ARBA00022737"/>
    </source>
</evidence>
<evidence type="ECO:0000313" key="10">
    <source>
        <dbReference type="Proteomes" id="UP001482620"/>
    </source>
</evidence>
<comment type="caution">
    <text evidence="9">The sequence shown here is derived from an EMBL/GenBank/DDBJ whole genome shotgun (WGS) entry which is preliminary data.</text>
</comment>
<dbReference type="PANTHER" id="PTHR24026">
    <property type="entry name" value="FAT ATYPICAL CADHERIN-RELATED"/>
    <property type="match status" value="1"/>
</dbReference>
<evidence type="ECO:0000259" key="8">
    <source>
        <dbReference type="PROSITE" id="PS50268"/>
    </source>
</evidence>
<dbReference type="CDD" id="cd11304">
    <property type="entry name" value="Cadherin_repeat"/>
    <property type="match status" value="2"/>
</dbReference>
<keyword evidence="4 7" id="KW-0106">Calcium</keyword>
<dbReference type="Proteomes" id="UP001482620">
    <property type="component" value="Unassembled WGS sequence"/>
</dbReference>
<dbReference type="PROSITE" id="PS00232">
    <property type="entry name" value="CADHERIN_1"/>
    <property type="match status" value="1"/>
</dbReference>